<dbReference type="GO" id="GO:0006508">
    <property type="term" value="P:proteolysis"/>
    <property type="evidence" value="ECO:0007669"/>
    <property type="project" value="UniProtKB-KW"/>
</dbReference>
<feature type="domain" description="Retropepsin-like aspartic endopeptidase" evidence="2">
    <location>
        <begin position="24"/>
        <end position="163"/>
    </location>
</feature>
<feature type="signal peptide" evidence="1">
    <location>
        <begin position="1"/>
        <end position="19"/>
    </location>
</feature>
<accession>A0A139SQB6</accession>
<comment type="caution">
    <text evidence="3">The sequence shown here is derived from an EMBL/GenBank/DDBJ whole genome shotgun (WGS) entry which is preliminary data.</text>
</comment>
<sequence>MKLLCLLGSLSLLMNLAFAEDKRIYGLHEHALLVDFNRPLEAKLDTGAKTASLNAQGIKRFRRDGKSWVRFYLDNEQAQPIERPLLRTSRIKRRADDYDEEDERGSSARPVIALSVCLGNRLQQIEVNLTDRSAFRYPLLIGSEALKQFSALIDPSLEHVTGRPSCAALSLAE</sequence>
<evidence type="ECO:0000259" key="2">
    <source>
        <dbReference type="Pfam" id="PF05618"/>
    </source>
</evidence>
<dbReference type="EMBL" id="LSZO01000176">
    <property type="protein sequence ID" value="KXU36789.1"/>
    <property type="molecule type" value="Genomic_DNA"/>
</dbReference>
<reference evidence="3 4" key="1">
    <citation type="submission" date="2016-02" db="EMBL/GenBank/DDBJ databases">
        <authorList>
            <person name="Wen L."/>
            <person name="He K."/>
            <person name="Yang H."/>
        </authorList>
    </citation>
    <scope>NUCLEOTIDE SEQUENCE [LARGE SCALE GENOMIC DNA]</scope>
    <source>
        <strain evidence="3 4">CV58</strain>
    </source>
</reference>
<dbReference type="GO" id="GO:0008233">
    <property type="term" value="F:peptidase activity"/>
    <property type="evidence" value="ECO:0007669"/>
    <property type="project" value="UniProtKB-KW"/>
</dbReference>
<keyword evidence="1" id="KW-0732">Signal</keyword>
<dbReference type="PANTHER" id="PTHR38037">
    <property type="entry name" value="ZN_PROTEASE DOMAIN-CONTAINING PROTEIN"/>
    <property type="match status" value="1"/>
</dbReference>
<dbReference type="OrthoDB" id="8546610at2"/>
<name>A0A139SQB6_9GAMM</name>
<dbReference type="Gene3D" id="2.40.70.10">
    <property type="entry name" value="Acid Proteases"/>
    <property type="match status" value="1"/>
</dbReference>
<evidence type="ECO:0000313" key="3">
    <source>
        <dbReference type="EMBL" id="KXU36789.1"/>
    </source>
</evidence>
<keyword evidence="3" id="KW-0378">Hydrolase</keyword>
<protein>
    <submittedName>
        <fullName evidence="3">ATP-dependent zinc protease</fullName>
    </submittedName>
</protein>
<proteinExistence type="predicted"/>
<evidence type="ECO:0000313" key="4">
    <source>
        <dbReference type="Proteomes" id="UP000072660"/>
    </source>
</evidence>
<dbReference type="SUPFAM" id="SSF50630">
    <property type="entry name" value="Acid proteases"/>
    <property type="match status" value="1"/>
</dbReference>
<keyword evidence="4" id="KW-1185">Reference proteome</keyword>
<gene>
    <name evidence="3" type="ORF">AXE65_04685</name>
</gene>
<dbReference type="Pfam" id="PF05618">
    <property type="entry name" value="Zn_protease"/>
    <property type="match status" value="1"/>
</dbReference>
<evidence type="ECO:0000256" key="1">
    <source>
        <dbReference type="SAM" id="SignalP"/>
    </source>
</evidence>
<feature type="chain" id="PRO_5007299357" evidence="1">
    <location>
        <begin position="20"/>
        <end position="173"/>
    </location>
</feature>
<organism evidence="3 4">
    <name type="scientific">Ventosimonas gracilis</name>
    <dbReference type="NCBI Taxonomy" id="1680762"/>
    <lineage>
        <taxon>Bacteria</taxon>
        <taxon>Pseudomonadati</taxon>
        <taxon>Pseudomonadota</taxon>
        <taxon>Gammaproteobacteria</taxon>
        <taxon>Pseudomonadales</taxon>
        <taxon>Ventosimonadaceae</taxon>
        <taxon>Ventosimonas</taxon>
    </lineage>
</organism>
<dbReference type="InterPro" id="IPR008503">
    <property type="entry name" value="Asp_endopeptidase"/>
</dbReference>
<keyword evidence="3" id="KW-0645">Protease</keyword>
<dbReference type="RefSeq" id="WP_068391496.1">
    <property type="nucleotide sequence ID" value="NZ_LSZO01000176.1"/>
</dbReference>
<dbReference type="InterPro" id="IPR021109">
    <property type="entry name" value="Peptidase_aspartic_dom_sf"/>
</dbReference>
<dbReference type="AlphaFoldDB" id="A0A139SQB6"/>
<dbReference type="Proteomes" id="UP000072660">
    <property type="component" value="Unassembled WGS sequence"/>
</dbReference>
<dbReference type="PANTHER" id="PTHR38037:SF2">
    <property type="entry name" value="ATP-DEPENDENT ZINC PROTEASE DOMAIN-CONTAINING PROTEIN-RELATED"/>
    <property type="match status" value="1"/>
</dbReference>